<comment type="caution">
    <text evidence="1">The sequence shown here is derived from an EMBL/GenBank/DDBJ whole genome shotgun (WGS) entry which is preliminary data.</text>
</comment>
<dbReference type="InterPro" id="IPR008929">
    <property type="entry name" value="Chondroitin_lyas"/>
</dbReference>
<name>X1GFE0_9ZZZZ</name>
<reference evidence="1" key="1">
    <citation type="journal article" date="2014" name="Front. Microbiol.">
        <title>High frequency of phylogenetically diverse reductive dehalogenase-homologous genes in deep subseafloor sedimentary metagenomes.</title>
        <authorList>
            <person name="Kawai M."/>
            <person name="Futagami T."/>
            <person name="Toyoda A."/>
            <person name="Takaki Y."/>
            <person name="Nishi S."/>
            <person name="Hori S."/>
            <person name="Arai W."/>
            <person name="Tsubouchi T."/>
            <person name="Morono Y."/>
            <person name="Uchiyama I."/>
            <person name="Ito T."/>
            <person name="Fujiyama A."/>
            <person name="Inagaki F."/>
            <person name="Takami H."/>
        </authorList>
    </citation>
    <scope>NUCLEOTIDE SEQUENCE</scope>
    <source>
        <strain evidence="1">Expedition CK06-06</strain>
    </source>
</reference>
<feature type="non-terminal residue" evidence="1">
    <location>
        <position position="465"/>
    </location>
</feature>
<dbReference type="EMBL" id="BARU01005950">
    <property type="protein sequence ID" value="GAH43510.1"/>
    <property type="molecule type" value="Genomic_DNA"/>
</dbReference>
<organism evidence="1">
    <name type="scientific">marine sediment metagenome</name>
    <dbReference type="NCBI Taxonomy" id="412755"/>
    <lineage>
        <taxon>unclassified sequences</taxon>
        <taxon>metagenomes</taxon>
        <taxon>ecological metagenomes</taxon>
    </lineage>
</organism>
<evidence type="ECO:0000313" key="1">
    <source>
        <dbReference type="EMBL" id="GAH43510.1"/>
    </source>
</evidence>
<evidence type="ECO:0008006" key="2">
    <source>
        <dbReference type="Google" id="ProtNLM"/>
    </source>
</evidence>
<dbReference type="Gene3D" id="1.50.10.100">
    <property type="entry name" value="Chondroitin AC/alginate lyase"/>
    <property type="match status" value="1"/>
</dbReference>
<proteinExistence type="predicted"/>
<protein>
    <recommendedName>
        <fullName evidence="2">Alginate lyase domain-containing protein</fullName>
    </recommendedName>
</protein>
<gene>
    <name evidence="1" type="ORF">S03H2_11679</name>
</gene>
<sequence>MKNILASDSISLGTEKISIYVPFEVSSLIVNGVNTPFESESSLIKFDLKDSCSFIISKDTLSEDVEYIEKNPLQISESYDSFPDDTIWQFNSSKIIELEHLDHPYLLFNATELENLKDKIHNSEDPWNYSYFSYVSDVDILVNTDINTWDENQRVDPIRKISLKFAIQGGQNYLEKIKEILLDMGNIENDYSMDLSRSYAVQAYAIAYDIIYKNISTPERVLIKDLLESHAQPLSNIDLYPENNHCVVNAGGLGLAGLILKNKTFIDIATEAILTYLYEKNRPDGASYEGQSYLAFAYLNSIEFLHALNRLNAYNFFNNSRFLNSLDFMAHCLNPLATTPLFEDATTSGYANEILLISAAQISNQQRAKEYQWLWEHRKNNTDLLGLNKKYFESSEPVVNLLINYGNCPNEITGIINIDLHRSLIEEELIEPEKISIYVPFEVSSLIVNGVNTPFESESSLIKFD</sequence>
<accession>X1GFE0</accession>
<dbReference type="SUPFAM" id="SSF48230">
    <property type="entry name" value="Chondroitin AC/alginate lyase"/>
    <property type="match status" value="1"/>
</dbReference>
<dbReference type="AlphaFoldDB" id="X1GFE0"/>